<evidence type="ECO:0000313" key="1">
    <source>
        <dbReference type="EMBL" id="SFU23979.1"/>
    </source>
</evidence>
<dbReference type="AlphaFoldDB" id="A0A1I7EJ88"/>
<dbReference type="OrthoDB" id="9803036at2"/>
<evidence type="ECO:0000313" key="2">
    <source>
        <dbReference type="Proteomes" id="UP000198844"/>
    </source>
</evidence>
<dbReference type="EMBL" id="FPBH01000024">
    <property type="protein sequence ID" value="SFU23979.1"/>
    <property type="molecule type" value="Genomic_DNA"/>
</dbReference>
<dbReference type="SUPFAM" id="SSF51161">
    <property type="entry name" value="Trimeric LpxA-like enzymes"/>
    <property type="match status" value="1"/>
</dbReference>
<dbReference type="Proteomes" id="UP000198844">
    <property type="component" value="Unassembled WGS sequence"/>
</dbReference>
<keyword evidence="1" id="KW-0808">Transferase</keyword>
<reference evidence="1 2" key="1">
    <citation type="submission" date="2016-10" db="EMBL/GenBank/DDBJ databases">
        <authorList>
            <person name="de Groot N.N."/>
        </authorList>
    </citation>
    <scope>NUCLEOTIDE SEQUENCE [LARGE SCALE GENOMIC DNA]</scope>
    <source>
        <strain evidence="1 2">LMG 27731</strain>
    </source>
</reference>
<dbReference type="GO" id="GO:0016740">
    <property type="term" value="F:transferase activity"/>
    <property type="evidence" value="ECO:0007669"/>
    <property type="project" value="UniProtKB-KW"/>
</dbReference>
<dbReference type="PANTHER" id="PTHR13061:SF29">
    <property type="entry name" value="GAMMA CARBONIC ANHYDRASE-LIKE 1, MITOCHONDRIAL-RELATED"/>
    <property type="match status" value="1"/>
</dbReference>
<protein>
    <submittedName>
        <fullName evidence="1">Carbonic anhydrase or acetyltransferase, isoleucine patch superfamily</fullName>
    </submittedName>
</protein>
<organism evidence="1 2">
    <name type="scientific">Paraburkholderia aspalathi</name>
    <dbReference type="NCBI Taxonomy" id="1324617"/>
    <lineage>
        <taxon>Bacteria</taxon>
        <taxon>Pseudomonadati</taxon>
        <taxon>Pseudomonadota</taxon>
        <taxon>Betaproteobacteria</taxon>
        <taxon>Burkholderiales</taxon>
        <taxon>Burkholderiaceae</taxon>
        <taxon>Paraburkholderia</taxon>
    </lineage>
</organism>
<dbReference type="InterPro" id="IPR050484">
    <property type="entry name" value="Transf_Hexapept/Carb_Anhydrase"/>
</dbReference>
<dbReference type="RefSeq" id="WP_093642230.1">
    <property type="nucleotide sequence ID" value="NZ_FPBH01000024.1"/>
</dbReference>
<name>A0A1I7EJ88_9BURK</name>
<sequence length="219" mass="23197">MLLEHDGHSPHVHPASRVAPNAVLCGEVIVGPNCSIGFGAVLVAESGVVRLGGNCVIMDTAVLRGINGAPFTLGNHVLVGPRACLSGCTVEDEVFLATGCTVFNGARIGRRAEVQINGIVHIRAVLPPGAIVPLGWVAVGDPVHILPPGQHDAIWRVQKPLDFPGYVFGVKRPPDGQTIIPDVMPRYAHALNLRHADDRVINEDWEDSGARPPRDVPGS</sequence>
<proteinExistence type="predicted"/>
<dbReference type="InterPro" id="IPR011004">
    <property type="entry name" value="Trimer_LpxA-like_sf"/>
</dbReference>
<dbReference type="Gene3D" id="2.160.10.10">
    <property type="entry name" value="Hexapeptide repeat proteins"/>
    <property type="match status" value="1"/>
</dbReference>
<accession>A0A1I7EJ88</accession>
<dbReference type="PANTHER" id="PTHR13061">
    <property type="entry name" value="DYNACTIN SUBUNIT P25"/>
    <property type="match status" value="1"/>
</dbReference>
<gene>
    <name evidence="1" type="ORF">SAMN05192563_102449</name>
</gene>